<comment type="caution">
    <text evidence="1">The sequence shown here is derived from an EMBL/GenBank/DDBJ whole genome shotgun (WGS) entry which is preliminary data.</text>
</comment>
<proteinExistence type="predicted"/>
<sequence length="48" mass="5651">MNEDKEGFQRKHNYSVDKESAKIEVKKVINTQQGQHLKVPKQIKNTKK</sequence>
<dbReference type="EMBL" id="JBHUMQ010000003">
    <property type="protein sequence ID" value="MFD2692500.1"/>
    <property type="molecule type" value="Genomic_DNA"/>
</dbReference>
<name>A0ABW5RYC1_9BACL</name>
<reference evidence="2" key="1">
    <citation type="journal article" date="2019" name="Int. J. Syst. Evol. Microbiol.">
        <title>The Global Catalogue of Microorganisms (GCM) 10K type strain sequencing project: providing services to taxonomists for standard genome sequencing and annotation.</title>
        <authorList>
            <consortium name="The Broad Institute Genomics Platform"/>
            <consortium name="The Broad Institute Genome Sequencing Center for Infectious Disease"/>
            <person name="Wu L."/>
            <person name="Ma J."/>
        </authorList>
    </citation>
    <scope>NUCLEOTIDE SEQUENCE [LARGE SCALE GENOMIC DNA]</scope>
    <source>
        <strain evidence="2">TISTR 2466</strain>
    </source>
</reference>
<accession>A0ABW5RYC1</accession>
<evidence type="ECO:0000313" key="1">
    <source>
        <dbReference type="EMBL" id="MFD2692500.1"/>
    </source>
</evidence>
<evidence type="ECO:0000313" key="2">
    <source>
        <dbReference type="Proteomes" id="UP001597399"/>
    </source>
</evidence>
<dbReference type="Proteomes" id="UP001597399">
    <property type="component" value="Unassembled WGS sequence"/>
</dbReference>
<dbReference type="RefSeq" id="WP_253059687.1">
    <property type="nucleotide sequence ID" value="NZ_JAMXWM010000004.1"/>
</dbReference>
<protein>
    <submittedName>
        <fullName evidence="1">Uncharacterized protein</fullName>
    </submittedName>
</protein>
<keyword evidence="2" id="KW-1185">Reference proteome</keyword>
<gene>
    <name evidence="1" type="ORF">ACFSUE_02420</name>
</gene>
<organism evidence="1 2">
    <name type="scientific">Sporolactobacillus shoreicorticis</name>
    <dbReference type="NCBI Taxonomy" id="1923877"/>
    <lineage>
        <taxon>Bacteria</taxon>
        <taxon>Bacillati</taxon>
        <taxon>Bacillota</taxon>
        <taxon>Bacilli</taxon>
        <taxon>Bacillales</taxon>
        <taxon>Sporolactobacillaceae</taxon>
        <taxon>Sporolactobacillus</taxon>
    </lineage>
</organism>